<evidence type="ECO:0000256" key="9">
    <source>
        <dbReference type="ARBA" id="ARBA00034808"/>
    </source>
</evidence>
<accession>A0A6M8HXC2</accession>
<keyword evidence="16" id="KW-1185">Reference proteome</keyword>
<geneLocation type="plasmid" evidence="15 16">
    <name>unnamed1</name>
</geneLocation>
<dbReference type="GO" id="GO:0005829">
    <property type="term" value="C:cytosol"/>
    <property type="evidence" value="ECO:0007669"/>
    <property type="project" value="TreeGrafter"/>
</dbReference>
<comment type="catalytic activity">
    <reaction evidence="8">
        <text>Couples ATP hydrolysis with the unwinding of duplex DNA by translocating in the 3'-5' direction.</text>
        <dbReference type="EC" id="5.6.2.4"/>
    </reaction>
</comment>
<keyword evidence="3 12" id="KW-0378">Hydrolase</keyword>
<gene>
    <name evidence="15" type="ORF">HN018_23745</name>
</gene>
<evidence type="ECO:0000313" key="16">
    <source>
        <dbReference type="Proteomes" id="UP000500767"/>
    </source>
</evidence>
<dbReference type="Gene3D" id="1.10.10.160">
    <property type="match status" value="1"/>
</dbReference>
<keyword evidence="15" id="KW-0614">Plasmid</keyword>
<evidence type="ECO:0000259" key="14">
    <source>
        <dbReference type="PROSITE" id="PS51217"/>
    </source>
</evidence>
<dbReference type="KEGG" id="lck:HN018_23745"/>
<evidence type="ECO:0000256" key="8">
    <source>
        <dbReference type="ARBA" id="ARBA00034617"/>
    </source>
</evidence>
<dbReference type="AlphaFoldDB" id="A0A6M8HXC2"/>
<dbReference type="InterPro" id="IPR000212">
    <property type="entry name" value="DNA_helicase_UvrD/REP"/>
</dbReference>
<dbReference type="Gene3D" id="1.10.486.10">
    <property type="entry name" value="PCRA, domain 4"/>
    <property type="match status" value="1"/>
</dbReference>
<dbReference type="SUPFAM" id="SSF52540">
    <property type="entry name" value="P-loop containing nucleoside triphosphate hydrolases"/>
    <property type="match status" value="1"/>
</dbReference>
<keyword evidence="5 12" id="KW-0067">ATP-binding</keyword>
<proteinExistence type="inferred from homology"/>
<reference evidence="15 16" key="1">
    <citation type="journal article" date="2014" name="World J. Microbiol. Biotechnol.">
        <title>Biodiversity and physiological characteristics of Antarctic and Arctic lichens-associated bacteria.</title>
        <authorList>
            <person name="Lee Y.M."/>
            <person name="Kim E.H."/>
            <person name="Lee H.K."/>
            <person name="Hong S.G."/>
        </authorList>
    </citation>
    <scope>NUCLEOTIDE SEQUENCE [LARGE SCALE GENOMIC DNA]</scope>
    <source>
        <strain evidence="15 16">PAMC 26569</strain>
        <plasmid evidence="15">unnamed1</plasmid>
    </source>
</reference>
<dbReference type="PROSITE" id="PS51198">
    <property type="entry name" value="UVRD_HELICASE_ATP_BIND"/>
    <property type="match status" value="1"/>
</dbReference>
<dbReference type="GO" id="GO:0005524">
    <property type="term" value="F:ATP binding"/>
    <property type="evidence" value="ECO:0007669"/>
    <property type="project" value="UniProtKB-UniRule"/>
</dbReference>
<dbReference type="GO" id="GO:0003677">
    <property type="term" value="F:DNA binding"/>
    <property type="evidence" value="ECO:0007669"/>
    <property type="project" value="UniProtKB-KW"/>
</dbReference>
<evidence type="ECO:0000256" key="1">
    <source>
        <dbReference type="ARBA" id="ARBA00009922"/>
    </source>
</evidence>
<dbReference type="InterPro" id="IPR013986">
    <property type="entry name" value="DExx_box_DNA_helicase_dom_sf"/>
</dbReference>
<protein>
    <recommendedName>
        <fullName evidence="9">DNA 3'-5' helicase</fullName>
        <ecNumber evidence="9">5.6.2.4</ecNumber>
    </recommendedName>
    <alternativeName>
        <fullName evidence="10">DNA 3'-5' helicase II</fullName>
    </alternativeName>
</protein>
<evidence type="ECO:0000256" key="5">
    <source>
        <dbReference type="ARBA" id="ARBA00022840"/>
    </source>
</evidence>
<evidence type="ECO:0000313" key="15">
    <source>
        <dbReference type="EMBL" id="QKE93199.1"/>
    </source>
</evidence>
<dbReference type="GO" id="GO:0016787">
    <property type="term" value="F:hydrolase activity"/>
    <property type="evidence" value="ECO:0007669"/>
    <property type="project" value="UniProtKB-UniRule"/>
</dbReference>
<comment type="similarity">
    <text evidence="1">Belongs to the helicase family. UvrD subfamily.</text>
</comment>
<dbReference type="CDD" id="cd17932">
    <property type="entry name" value="DEXQc_UvrD"/>
    <property type="match status" value="1"/>
</dbReference>
<dbReference type="InterPro" id="IPR027417">
    <property type="entry name" value="P-loop_NTPase"/>
</dbReference>
<name>A0A6M8HXC2_9PROT</name>
<dbReference type="Pfam" id="PF00580">
    <property type="entry name" value="UvrD-helicase"/>
    <property type="match status" value="1"/>
</dbReference>
<dbReference type="GO" id="GO:0043138">
    <property type="term" value="F:3'-5' DNA helicase activity"/>
    <property type="evidence" value="ECO:0007669"/>
    <property type="project" value="UniProtKB-EC"/>
</dbReference>
<evidence type="ECO:0000256" key="2">
    <source>
        <dbReference type="ARBA" id="ARBA00022741"/>
    </source>
</evidence>
<evidence type="ECO:0000256" key="6">
    <source>
        <dbReference type="ARBA" id="ARBA00023125"/>
    </source>
</evidence>
<evidence type="ECO:0000256" key="3">
    <source>
        <dbReference type="ARBA" id="ARBA00022801"/>
    </source>
</evidence>
<sequence>MSKFNEMNGLTVHTADPSARAERMAAILDGLTPTQAEAAMLQGAVLVLAGAGTGKTRTLTAGVASRIALRGVPPARILAVTFTNKAAKEMADRIRGMLVGESVPSWVGTFHGLGARQLRIEPEVAALRPGFDILDADDSKRLVKRTLKAMNVSPEDAGDGSDPLKQLCNRIGKFKDNLITPDEAPARVEAMIAQAKATHGTIDPIGMRLAARIYIEYQRRLREANAADFGDLLLWPTKTMQRDEAYRRRWADRFDCILADEYQDVCYVQYAWLRLLAADHGEIFVVGDDDQSVYSFRGADITFIRRFEHDFPSSRQVRLEDNFRSTGHILAAANAVIAQDKKRLGKTLRTTKAVGEPIEVVGFHNAEGEAAGIAAEIRRRGSAGVSWDQIAVLYRSNHMSRGIEEALMRSRVPYVIVGDVGFYQRAEIKDALALLRLAARPDDFQSDEAFRRVCNTPPRGIGPKALEEIHLEAAFRGVSLLQSVETAKLPPKARVAILSFVDAIRSVGRNDTGTLADQISLLLDRTGYREMLRASRAEETEDRMENLQELVTLAGSFHNAADLLDHAALASAAPGEATEGRVQLMTLHKGKGLEFPHVFLPGWDASTFPSTYGDHDEERRLAYVALTRGMQRVSITHVEYRRGFTRPSCFIDDIPAANRVMGWLHSQSMKSPRPVGISSRAFAELDTLELLRRF</sequence>
<evidence type="ECO:0000256" key="12">
    <source>
        <dbReference type="PROSITE-ProRule" id="PRU00560"/>
    </source>
</evidence>
<comment type="catalytic activity">
    <reaction evidence="11">
        <text>ATP + H2O = ADP + phosphate + H(+)</text>
        <dbReference type="Rhea" id="RHEA:13065"/>
        <dbReference type="ChEBI" id="CHEBI:15377"/>
        <dbReference type="ChEBI" id="CHEBI:15378"/>
        <dbReference type="ChEBI" id="CHEBI:30616"/>
        <dbReference type="ChEBI" id="CHEBI:43474"/>
        <dbReference type="ChEBI" id="CHEBI:456216"/>
        <dbReference type="EC" id="5.6.2.4"/>
    </reaction>
</comment>
<dbReference type="Gene3D" id="3.40.50.300">
    <property type="entry name" value="P-loop containing nucleotide triphosphate hydrolases"/>
    <property type="match status" value="2"/>
</dbReference>
<dbReference type="InterPro" id="IPR014016">
    <property type="entry name" value="UvrD-like_ATP-bd"/>
</dbReference>
<dbReference type="Pfam" id="PF13361">
    <property type="entry name" value="UvrD_C"/>
    <property type="match status" value="1"/>
</dbReference>
<keyword evidence="6" id="KW-0238">DNA-binding</keyword>
<dbReference type="RefSeq" id="WP_171833824.1">
    <property type="nucleotide sequence ID" value="NZ_CP053709.1"/>
</dbReference>
<feature type="domain" description="UvrD-like helicase ATP-binding" evidence="13">
    <location>
        <begin position="28"/>
        <end position="326"/>
    </location>
</feature>
<dbReference type="PROSITE" id="PS51217">
    <property type="entry name" value="UVRD_HELICASE_CTER"/>
    <property type="match status" value="1"/>
</dbReference>
<dbReference type="Proteomes" id="UP000500767">
    <property type="component" value="Plasmid unnamed1"/>
</dbReference>
<organism evidence="15 16">
    <name type="scientific">Lichenicola cladoniae</name>
    <dbReference type="NCBI Taxonomy" id="1484109"/>
    <lineage>
        <taxon>Bacteria</taxon>
        <taxon>Pseudomonadati</taxon>
        <taxon>Pseudomonadota</taxon>
        <taxon>Alphaproteobacteria</taxon>
        <taxon>Acetobacterales</taxon>
        <taxon>Acetobacteraceae</taxon>
        <taxon>Lichenicola</taxon>
    </lineage>
</organism>
<keyword evidence="7" id="KW-0413">Isomerase</keyword>
<evidence type="ECO:0000256" key="10">
    <source>
        <dbReference type="ARBA" id="ARBA00034923"/>
    </source>
</evidence>
<evidence type="ECO:0000256" key="7">
    <source>
        <dbReference type="ARBA" id="ARBA00023235"/>
    </source>
</evidence>
<evidence type="ECO:0000256" key="11">
    <source>
        <dbReference type="ARBA" id="ARBA00048988"/>
    </source>
</evidence>
<dbReference type="PANTHER" id="PTHR11070:SF2">
    <property type="entry name" value="ATP-DEPENDENT DNA HELICASE SRS2"/>
    <property type="match status" value="1"/>
</dbReference>
<feature type="domain" description="UvrD-like helicase C-terminal" evidence="14">
    <location>
        <begin position="327"/>
        <end position="592"/>
    </location>
</feature>
<dbReference type="GO" id="GO:0033202">
    <property type="term" value="C:DNA helicase complex"/>
    <property type="evidence" value="ECO:0007669"/>
    <property type="project" value="TreeGrafter"/>
</dbReference>
<dbReference type="PANTHER" id="PTHR11070">
    <property type="entry name" value="UVRD / RECB / PCRA DNA HELICASE FAMILY MEMBER"/>
    <property type="match status" value="1"/>
</dbReference>
<keyword evidence="2 12" id="KW-0547">Nucleotide-binding</keyword>
<dbReference type="EMBL" id="CP053709">
    <property type="protein sequence ID" value="QKE93199.1"/>
    <property type="molecule type" value="Genomic_DNA"/>
</dbReference>
<evidence type="ECO:0000256" key="4">
    <source>
        <dbReference type="ARBA" id="ARBA00022806"/>
    </source>
</evidence>
<feature type="binding site" evidence="12">
    <location>
        <begin position="49"/>
        <end position="56"/>
    </location>
    <ligand>
        <name>ATP</name>
        <dbReference type="ChEBI" id="CHEBI:30616"/>
    </ligand>
</feature>
<evidence type="ECO:0000259" key="13">
    <source>
        <dbReference type="PROSITE" id="PS51198"/>
    </source>
</evidence>
<keyword evidence="4 12" id="KW-0347">Helicase</keyword>
<dbReference type="InterPro" id="IPR014017">
    <property type="entry name" value="DNA_helicase_UvrD-like_C"/>
</dbReference>
<dbReference type="EC" id="5.6.2.4" evidence="9"/>
<dbReference type="GO" id="GO:0000725">
    <property type="term" value="P:recombinational repair"/>
    <property type="evidence" value="ECO:0007669"/>
    <property type="project" value="TreeGrafter"/>
</dbReference>